<proteinExistence type="predicted"/>
<evidence type="ECO:0000256" key="3">
    <source>
        <dbReference type="ARBA" id="ARBA00022989"/>
    </source>
</evidence>
<dbReference type="GO" id="GO:0030026">
    <property type="term" value="P:intracellular manganese ion homeostasis"/>
    <property type="evidence" value="ECO:0007669"/>
    <property type="project" value="InterPro"/>
</dbReference>
<keyword evidence="7" id="KW-1185">Reference proteome</keyword>
<keyword evidence="2 5" id="KW-0812">Transmembrane</keyword>
<evidence type="ECO:0000256" key="1">
    <source>
        <dbReference type="ARBA" id="ARBA00004127"/>
    </source>
</evidence>
<dbReference type="AlphaFoldDB" id="A0A6P2C0U5"/>
<dbReference type="GO" id="GO:0012505">
    <property type="term" value="C:endomembrane system"/>
    <property type="evidence" value="ECO:0007669"/>
    <property type="project" value="UniProtKB-SubCell"/>
</dbReference>
<evidence type="ECO:0000256" key="5">
    <source>
        <dbReference type="SAM" id="Phobius"/>
    </source>
</evidence>
<accession>A0A6P2C0U5</accession>
<comment type="subcellular location">
    <subcellularLocation>
        <location evidence="1">Endomembrane system</location>
        <topology evidence="1">Multi-pass membrane protein</topology>
    </subcellularLocation>
</comment>
<feature type="transmembrane region" description="Helical" evidence="5">
    <location>
        <begin position="44"/>
        <end position="65"/>
    </location>
</feature>
<evidence type="ECO:0000256" key="2">
    <source>
        <dbReference type="ARBA" id="ARBA00022692"/>
    </source>
</evidence>
<feature type="transmembrane region" description="Helical" evidence="5">
    <location>
        <begin position="71"/>
        <end position="90"/>
    </location>
</feature>
<dbReference type="Pfam" id="PF01988">
    <property type="entry name" value="VIT1"/>
    <property type="match status" value="1"/>
</dbReference>
<organism evidence="6 7">
    <name type="scientific">Trebonia kvetii</name>
    <dbReference type="NCBI Taxonomy" id="2480626"/>
    <lineage>
        <taxon>Bacteria</taxon>
        <taxon>Bacillati</taxon>
        <taxon>Actinomycetota</taxon>
        <taxon>Actinomycetes</taxon>
        <taxon>Streptosporangiales</taxon>
        <taxon>Treboniaceae</taxon>
        <taxon>Trebonia</taxon>
    </lineage>
</organism>
<keyword evidence="4 5" id="KW-0472">Membrane</keyword>
<feature type="transmembrane region" description="Helical" evidence="5">
    <location>
        <begin position="102"/>
        <end position="123"/>
    </location>
</feature>
<evidence type="ECO:0000313" key="6">
    <source>
        <dbReference type="EMBL" id="TVZ04984.1"/>
    </source>
</evidence>
<dbReference type="GO" id="GO:0005384">
    <property type="term" value="F:manganese ion transmembrane transporter activity"/>
    <property type="evidence" value="ECO:0007669"/>
    <property type="project" value="InterPro"/>
</dbReference>
<protein>
    <recommendedName>
        <fullName evidence="8">VIT family protein</fullName>
    </recommendedName>
</protein>
<evidence type="ECO:0000313" key="7">
    <source>
        <dbReference type="Proteomes" id="UP000460272"/>
    </source>
</evidence>
<name>A0A6P2C0U5_9ACTN</name>
<sequence length="124" mass="12863">MSRGLSPLTRQVAVELTAHDALAAHAEAEYGIMSDSRSAPLRDALAVGIAFAAGAVLPWLSIVLIPVSVRGATTFAIVLAALALTGWVTARISRVNPLAPMIRTAGIGGLAMLITYVAGHFLYP</sequence>
<evidence type="ECO:0000256" key="4">
    <source>
        <dbReference type="ARBA" id="ARBA00023136"/>
    </source>
</evidence>
<evidence type="ECO:0008006" key="8">
    <source>
        <dbReference type="Google" id="ProtNLM"/>
    </source>
</evidence>
<dbReference type="InterPro" id="IPR008217">
    <property type="entry name" value="Ccc1_fam"/>
</dbReference>
<comment type="caution">
    <text evidence="6">The sequence shown here is derived from an EMBL/GenBank/DDBJ whole genome shotgun (WGS) entry which is preliminary data.</text>
</comment>
<keyword evidence="3 5" id="KW-1133">Transmembrane helix</keyword>
<dbReference type="OrthoDB" id="188924at2"/>
<dbReference type="EMBL" id="RPFW01000002">
    <property type="protein sequence ID" value="TVZ04984.1"/>
    <property type="molecule type" value="Genomic_DNA"/>
</dbReference>
<dbReference type="Proteomes" id="UP000460272">
    <property type="component" value="Unassembled WGS sequence"/>
</dbReference>
<gene>
    <name evidence="6" type="ORF">EAS64_10170</name>
</gene>
<reference evidence="6 7" key="1">
    <citation type="submission" date="2018-11" db="EMBL/GenBank/DDBJ databases">
        <title>Trebonia kvetii gen.nov., sp.nov., a novel acidophilic actinobacterium, and proposal of the new actinobacterial family Treboniaceae fam. nov.</title>
        <authorList>
            <person name="Rapoport D."/>
            <person name="Sagova-Mareckova M."/>
            <person name="Sedlacek I."/>
            <person name="Provaznik J."/>
            <person name="Kralova S."/>
            <person name="Pavlinic D."/>
            <person name="Benes V."/>
            <person name="Kopecky J."/>
        </authorList>
    </citation>
    <scope>NUCLEOTIDE SEQUENCE [LARGE SCALE GENOMIC DNA]</scope>
    <source>
        <strain evidence="6 7">15Tr583</strain>
    </source>
</reference>